<reference evidence="1 2" key="1">
    <citation type="journal article" date="2019" name="Sci. Rep.">
        <title>Orb-weaving spider Araneus ventricosus genome elucidates the spidroin gene catalogue.</title>
        <authorList>
            <person name="Kono N."/>
            <person name="Nakamura H."/>
            <person name="Ohtoshi R."/>
            <person name="Moran D.A.P."/>
            <person name="Shinohara A."/>
            <person name="Yoshida Y."/>
            <person name="Fujiwara M."/>
            <person name="Mori M."/>
            <person name="Tomita M."/>
            <person name="Arakawa K."/>
        </authorList>
    </citation>
    <scope>NUCLEOTIDE SEQUENCE [LARGE SCALE GENOMIC DNA]</scope>
</reference>
<proteinExistence type="predicted"/>
<gene>
    <name evidence="1" type="ORF">AVEN_79250_1</name>
</gene>
<accession>A0A4Y2LVT4</accession>
<evidence type="ECO:0000313" key="1">
    <source>
        <dbReference type="EMBL" id="GBN18928.1"/>
    </source>
</evidence>
<dbReference type="Proteomes" id="UP000499080">
    <property type="component" value="Unassembled WGS sequence"/>
</dbReference>
<dbReference type="AlphaFoldDB" id="A0A4Y2LVT4"/>
<name>A0A4Y2LVT4_ARAVE</name>
<dbReference type="EMBL" id="BGPR01006426">
    <property type="protein sequence ID" value="GBN18928.1"/>
    <property type="molecule type" value="Genomic_DNA"/>
</dbReference>
<comment type="caution">
    <text evidence="1">The sequence shown here is derived from an EMBL/GenBank/DDBJ whole genome shotgun (WGS) entry which is preliminary data.</text>
</comment>
<keyword evidence="2" id="KW-1185">Reference proteome</keyword>
<evidence type="ECO:0000313" key="2">
    <source>
        <dbReference type="Proteomes" id="UP000499080"/>
    </source>
</evidence>
<organism evidence="1 2">
    <name type="scientific">Araneus ventricosus</name>
    <name type="common">Orbweaver spider</name>
    <name type="synonym">Epeira ventricosa</name>
    <dbReference type="NCBI Taxonomy" id="182803"/>
    <lineage>
        <taxon>Eukaryota</taxon>
        <taxon>Metazoa</taxon>
        <taxon>Ecdysozoa</taxon>
        <taxon>Arthropoda</taxon>
        <taxon>Chelicerata</taxon>
        <taxon>Arachnida</taxon>
        <taxon>Araneae</taxon>
        <taxon>Araneomorphae</taxon>
        <taxon>Entelegynae</taxon>
        <taxon>Araneoidea</taxon>
        <taxon>Araneidae</taxon>
        <taxon>Araneus</taxon>
    </lineage>
</organism>
<protein>
    <submittedName>
        <fullName evidence="1">Uncharacterized protein</fullName>
    </submittedName>
</protein>
<sequence length="95" mass="10548">MTERSISSHMKTIDGCVGDKSRAEFTIKQSSSSSAILHVVFTENLFIRMEMSRSSFFGLTRNFSREPVGTVVSSNITSLVICFRDLLARSIPPTV</sequence>